<gene>
    <name evidence="1" type="ORF">A544_1681</name>
</gene>
<accession>A0AAV3KCG5</accession>
<dbReference type="Gene3D" id="3.40.1000.10">
    <property type="entry name" value="Mog1/PsbP, alpha/beta/alpha sandwich"/>
    <property type="match status" value="1"/>
</dbReference>
<dbReference type="EMBL" id="AMWE01000002">
    <property type="protein sequence ID" value="ERO58505.1"/>
    <property type="molecule type" value="Genomic_DNA"/>
</dbReference>
<evidence type="ECO:0000313" key="1">
    <source>
        <dbReference type="EMBL" id="ERO58505.1"/>
    </source>
</evidence>
<reference evidence="2" key="1">
    <citation type="journal article" date="2013" name="Diversity">
        <title>Genome Sequence of Dickeya solani, a New soft Rot Pathogen of Potato, Suggests its Emergence May Be Related to a Novel Combination of Non-Ribosomal Peptide/Polyketide Synthetase Clusters.</title>
        <authorList>
            <person name="Garlant L."/>
            <person name="Koskinen P."/>
            <person name="Rouhiainen L."/>
            <person name="Laine P."/>
            <person name="Paulin L."/>
            <person name="Auvinen P."/>
            <person name="Holm L."/>
            <person name="Pirhonen M."/>
        </authorList>
    </citation>
    <scope>NUCLEOTIDE SEQUENCE [LARGE SCALE GENOMIC DNA]</scope>
    <source>
        <strain evidence="2">D s0432-1</strain>
    </source>
</reference>
<comment type="caution">
    <text evidence="1">The sequence shown here is derived from an EMBL/GenBank/DDBJ whole genome shotgun (WGS) entry which is preliminary data.</text>
</comment>
<proteinExistence type="predicted"/>
<organism evidence="1 2">
    <name type="scientific">Dickeya solani D s0432-1</name>
    <dbReference type="NCBI Taxonomy" id="1231725"/>
    <lineage>
        <taxon>Bacteria</taxon>
        <taxon>Pseudomonadati</taxon>
        <taxon>Pseudomonadota</taxon>
        <taxon>Gammaproteobacteria</taxon>
        <taxon>Enterobacterales</taxon>
        <taxon>Pectobacteriaceae</taxon>
        <taxon>Dickeya</taxon>
    </lineage>
</organism>
<dbReference type="AlphaFoldDB" id="A0AAV3KCG5"/>
<dbReference type="Proteomes" id="UP000017142">
    <property type="component" value="Unassembled WGS sequence"/>
</dbReference>
<name>A0AAV3KCG5_9GAMM</name>
<dbReference type="Pfam" id="PF08786">
    <property type="entry name" value="DcrB"/>
    <property type="match status" value="1"/>
</dbReference>
<sequence>MAIGMAATDYDTPSLFEAFILTTQSPAYCVFTEGCITLPDGYKDRTVNAFVPGKEGDAAITVTRDTLNEGESLNDYIDRQLALMSQHLKGWKTQPREAIWLGQQVLEGEGVQASYLRDGQRIWQQQAVFALDSAHILVFTLSKTAVLSDVDVSRFNALLGSFTFNQ</sequence>
<evidence type="ECO:0008006" key="3">
    <source>
        <dbReference type="Google" id="ProtNLM"/>
    </source>
</evidence>
<evidence type="ECO:0000313" key="2">
    <source>
        <dbReference type="Proteomes" id="UP000017142"/>
    </source>
</evidence>
<protein>
    <recommendedName>
        <fullName evidence="3">DUF1795 domain-containing protein</fullName>
    </recommendedName>
</protein>
<dbReference type="SUPFAM" id="SSF55724">
    <property type="entry name" value="Mog1p/PsbP-like"/>
    <property type="match status" value="1"/>
</dbReference>
<dbReference type="InterPro" id="IPR016123">
    <property type="entry name" value="Mog1/PsbP_a/b/a-sand"/>
</dbReference>
<dbReference type="InterPro" id="IPR014894">
    <property type="entry name" value="DcrB/EagT6"/>
</dbReference>